<evidence type="ECO:0000259" key="2">
    <source>
        <dbReference type="Pfam" id="PF02805"/>
    </source>
</evidence>
<dbReference type="Pfam" id="PF02805">
    <property type="entry name" value="Ada_Zn_binding"/>
    <property type="match status" value="1"/>
</dbReference>
<dbReference type="Proteomes" id="UP001176806">
    <property type="component" value="Unassembled WGS sequence"/>
</dbReference>
<evidence type="ECO:0000313" key="4">
    <source>
        <dbReference type="Proteomes" id="UP001176806"/>
    </source>
</evidence>
<dbReference type="Gene3D" id="3.40.10.10">
    <property type="entry name" value="DNA Methylphosphotriester Repair Domain"/>
    <property type="match status" value="1"/>
</dbReference>
<gene>
    <name evidence="3" type="ORF">Q4Q40_01990</name>
</gene>
<dbReference type="RefSeq" id="WP_303299999.1">
    <property type="nucleotide sequence ID" value="NZ_BAABDA010000042.1"/>
</dbReference>
<proteinExistence type="predicted"/>
<dbReference type="InterPro" id="IPR035451">
    <property type="entry name" value="Ada-like_dom_sf"/>
</dbReference>
<accession>A0ABT8WIZ9</accession>
<keyword evidence="1" id="KW-0010">Activator</keyword>
<evidence type="ECO:0000313" key="3">
    <source>
        <dbReference type="EMBL" id="MDO5972942.1"/>
    </source>
</evidence>
<organism evidence="3 4">
    <name type="scientific">Flavivirga jejuensis</name>
    <dbReference type="NCBI Taxonomy" id="870487"/>
    <lineage>
        <taxon>Bacteria</taxon>
        <taxon>Pseudomonadati</taxon>
        <taxon>Bacteroidota</taxon>
        <taxon>Flavobacteriia</taxon>
        <taxon>Flavobacteriales</taxon>
        <taxon>Flavobacteriaceae</taxon>
        <taxon>Flavivirga</taxon>
    </lineage>
</organism>
<feature type="domain" description="Ada DNA repair metal-binding" evidence="2">
    <location>
        <begin position="19"/>
        <end position="68"/>
    </location>
</feature>
<dbReference type="EMBL" id="JAUOEL010000001">
    <property type="protein sequence ID" value="MDO5972942.1"/>
    <property type="molecule type" value="Genomic_DNA"/>
</dbReference>
<dbReference type="SUPFAM" id="SSF57884">
    <property type="entry name" value="Ada DNA repair protein, N-terminal domain (N-Ada 10)"/>
    <property type="match status" value="1"/>
</dbReference>
<keyword evidence="4" id="KW-1185">Reference proteome</keyword>
<sequence length="81" mass="9628">MIKHNDISDTDLRAKIKTEQILFGGNKNLKIYGRLNCKSGMRMKRENRVFFSTEKEALKNNFRPCGHCMRVEYKKWKYGIV</sequence>
<protein>
    <submittedName>
        <fullName evidence="3">Ada metal-binding domain-containing protein</fullName>
    </submittedName>
</protein>
<reference evidence="3" key="1">
    <citation type="submission" date="2023-07" db="EMBL/GenBank/DDBJ databases">
        <title>Two novel species in the genus Flavivirga.</title>
        <authorList>
            <person name="Kwon K."/>
        </authorList>
    </citation>
    <scope>NUCLEOTIDE SEQUENCE</scope>
    <source>
        <strain evidence="3">KACC 14158</strain>
    </source>
</reference>
<name>A0ABT8WIZ9_9FLAO</name>
<evidence type="ECO:0000256" key="1">
    <source>
        <dbReference type="ARBA" id="ARBA00023159"/>
    </source>
</evidence>
<dbReference type="InterPro" id="IPR004026">
    <property type="entry name" value="Ada_DNA_repair_Zn-bd"/>
</dbReference>
<comment type="caution">
    <text evidence="3">The sequence shown here is derived from an EMBL/GenBank/DDBJ whole genome shotgun (WGS) entry which is preliminary data.</text>
</comment>